<evidence type="ECO:0000259" key="7">
    <source>
        <dbReference type="SMART" id="SM00382"/>
    </source>
</evidence>
<dbReference type="NCBIfam" id="NF001679">
    <property type="entry name" value="PRK00440.1"/>
    <property type="match status" value="1"/>
</dbReference>
<dbReference type="GO" id="GO:0005634">
    <property type="term" value="C:nucleus"/>
    <property type="evidence" value="ECO:0007669"/>
    <property type="project" value="UniProtKB-SubCell"/>
</dbReference>
<reference evidence="8 9" key="1">
    <citation type="journal article" date="2019" name="Front. Genet.">
        <title>Whole-Genome Sequencing of the Opportunistic Yeast Pathogen Candida inconspicua Uncovers Its Hybrid Origin.</title>
        <authorList>
            <person name="Mixao V."/>
            <person name="Hansen A.P."/>
            <person name="Saus E."/>
            <person name="Boekhout T."/>
            <person name="Lass-Florl C."/>
            <person name="Gabaldon T."/>
        </authorList>
    </citation>
    <scope>NUCLEOTIDE SEQUENCE [LARGE SCALE GENOMIC DNA]</scope>
    <source>
        <strain evidence="8 9">CBS 180</strain>
    </source>
</reference>
<dbReference type="GO" id="GO:0006271">
    <property type="term" value="P:DNA strand elongation involved in DNA replication"/>
    <property type="evidence" value="ECO:0007669"/>
    <property type="project" value="UniProtKB-ARBA"/>
</dbReference>
<dbReference type="AlphaFoldDB" id="A0A4V6TTR6"/>
<evidence type="ECO:0000256" key="6">
    <source>
        <dbReference type="ARBA" id="ARBA00023242"/>
    </source>
</evidence>
<evidence type="ECO:0000256" key="2">
    <source>
        <dbReference type="ARBA" id="ARBA00005378"/>
    </source>
</evidence>
<dbReference type="SUPFAM" id="SSF52540">
    <property type="entry name" value="P-loop containing nucleoside triphosphate hydrolases"/>
    <property type="match status" value="1"/>
</dbReference>
<protein>
    <recommendedName>
        <fullName evidence="7">AAA+ ATPase domain-containing protein</fullName>
    </recommendedName>
</protein>
<comment type="similarity">
    <text evidence="2">Belongs to the activator 1 small subunits family.</text>
</comment>
<dbReference type="PANTHER" id="PTHR11669:SF20">
    <property type="entry name" value="REPLICATION FACTOR C SUBUNIT 4"/>
    <property type="match status" value="1"/>
</dbReference>
<proteinExistence type="inferred from homology"/>
<evidence type="ECO:0000256" key="4">
    <source>
        <dbReference type="ARBA" id="ARBA00022741"/>
    </source>
</evidence>
<dbReference type="PANTHER" id="PTHR11669">
    <property type="entry name" value="REPLICATION FACTOR C / DNA POLYMERASE III GAMMA-TAU SUBUNIT"/>
    <property type="match status" value="1"/>
</dbReference>
<dbReference type="InterPro" id="IPR008921">
    <property type="entry name" value="DNA_pol3_clamp-load_cplx_C"/>
</dbReference>
<dbReference type="GO" id="GO:0003677">
    <property type="term" value="F:DNA binding"/>
    <property type="evidence" value="ECO:0007669"/>
    <property type="project" value="InterPro"/>
</dbReference>
<dbReference type="FunFam" id="3.40.50.300:FF:000237">
    <property type="entry name" value="replication factor C subunit 4"/>
    <property type="match status" value="1"/>
</dbReference>
<dbReference type="STRING" id="52247.A0A4V6TTR6"/>
<dbReference type="InterPro" id="IPR013748">
    <property type="entry name" value="Rep_factorC_C"/>
</dbReference>
<gene>
    <name evidence="8" type="ORF">CANINC_002419</name>
</gene>
<evidence type="ECO:0000256" key="1">
    <source>
        <dbReference type="ARBA" id="ARBA00004123"/>
    </source>
</evidence>
<dbReference type="CDD" id="cd18140">
    <property type="entry name" value="HLD_clamp_RFC"/>
    <property type="match status" value="1"/>
</dbReference>
<keyword evidence="9" id="KW-1185">Reference proteome</keyword>
<dbReference type="SUPFAM" id="SSF48019">
    <property type="entry name" value="post-AAA+ oligomerization domain-like"/>
    <property type="match status" value="1"/>
</dbReference>
<dbReference type="GO" id="GO:0005524">
    <property type="term" value="F:ATP binding"/>
    <property type="evidence" value="ECO:0007669"/>
    <property type="project" value="UniProtKB-KW"/>
</dbReference>
<dbReference type="GO" id="GO:0006281">
    <property type="term" value="P:DNA repair"/>
    <property type="evidence" value="ECO:0007669"/>
    <property type="project" value="TreeGrafter"/>
</dbReference>
<comment type="caution">
    <text evidence="8">The sequence shown here is derived from an EMBL/GenBank/DDBJ whole genome shotgun (WGS) entry which is preliminary data.</text>
</comment>
<dbReference type="Pfam" id="PF08542">
    <property type="entry name" value="Rep_fac_C"/>
    <property type="match status" value="1"/>
</dbReference>
<sequence length="328" mass="36909">MSEQPWIEKYRPKELKEVSSQDATTRILEKSLQSANLPHMLFYGPPGTGKTSTILALANELFGPRLMKSRVLELNASDERGISIVRDKIKKFAKMSVSNANEEDLANYPCPSFKLIILDEADSMTSDAQSALRRIMETYSKITRFCLICNYVTKIIDPLTSRCSKFRFRSLNVEIGLNRLKFIAENENVKINDEVLIKILKISNGDLRKSVNLLQSVSSLGDEVDNKSIDELFGYPSDEIIKSLLKLLQDGEIDEIVSFTENELLRKGYSTSNILQLLNDVLLSSTELNCDKKNKVALILYESDVKVAEGCNENIQLLSCLLKLGVVL</sequence>
<dbReference type="InterPro" id="IPR003593">
    <property type="entry name" value="AAA+_ATPase"/>
</dbReference>
<dbReference type="SMART" id="SM00382">
    <property type="entry name" value="AAA"/>
    <property type="match status" value="1"/>
</dbReference>
<evidence type="ECO:0000256" key="3">
    <source>
        <dbReference type="ARBA" id="ARBA00022705"/>
    </source>
</evidence>
<dbReference type="GO" id="GO:0003689">
    <property type="term" value="F:DNA clamp loader activity"/>
    <property type="evidence" value="ECO:0007669"/>
    <property type="project" value="TreeGrafter"/>
</dbReference>
<dbReference type="GO" id="GO:0016887">
    <property type="term" value="F:ATP hydrolysis activity"/>
    <property type="evidence" value="ECO:0007669"/>
    <property type="project" value="InterPro"/>
</dbReference>
<dbReference type="Gene3D" id="1.20.272.10">
    <property type="match status" value="1"/>
</dbReference>
<dbReference type="CDD" id="cd00009">
    <property type="entry name" value="AAA"/>
    <property type="match status" value="1"/>
</dbReference>
<organism evidence="8 9">
    <name type="scientific">Pichia inconspicua</name>
    <dbReference type="NCBI Taxonomy" id="52247"/>
    <lineage>
        <taxon>Eukaryota</taxon>
        <taxon>Fungi</taxon>
        <taxon>Dikarya</taxon>
        <taxon>Ascomycota</taxon>
        <taxon>Saccharomycotina</taxon>
        <taxon>Pichiomycetes</taxon>
        <taxon>Pichiales</taxon>
        <taxon>Pichiaceae</taxon>
        <taxon>Pichia</taxon>
    </lineage>
</organism>
<dbReference type="OrthoDB" id="4199794at2759"/>
<dbReference type="EMBL" id="SELW01000391">
    <property type="protein sequence ID" value="TID28546.1"/>
    <property type="molecule type" value="Genomic_DNA"/>
</dbReference>
<accession>A0A4V6TTR6</accession>
<dbReference type="Pfam" id="PF21960">
    <property type="entry name" value="RCF1-5-like_lid"/>
    <property type="match status" value="1"/>
</dbReference>
<dbReference type="Gene3D" id="3.40.50.300">
    <property type="entry name" value="P-loop containing nucleotide triphosphate hydrolases"/>
    <property type="match status" value="1"/>
</dbReference>
<dbReference type="InterPro" id="IPR027417">
    <property type="entry name" value="P-loop_NTPase"/>
</dbReference>
<comment type="subcellular location">
    <subcellularLocation>
        <location evidence="1">Nucleus</location>
    </subcellularLocation>
</comment>
<evidence type="ECO:0000313" key="8">
    <source>
        <dbReference type="EMBL" id="TID28546.1"/>
    </source>
</evidence>
<dbReference type="Gene3D" id="1.10.8.60">
    <property type="match status" value="1"/>
</dbReference>
<keyword evidence="6" id="KW-0539">Nucleus</keyword>
<evidence type="ECO:0000313" key="9">
    <source>
        <dbReference type="Proteomes" id="UP000307173"/>
    </source>
</evidence>
<keyword evidence="3" id="KW-0235">DNA replication</keyword>
<dbReference type="InterPro" id="IPR003959">
    <property type="entry name" value="ATPase_AAA_core"/>
</dbReference>
<keyword evidence="4" id="KW-0547">Nucleotide-binding</keyword>
<keyword evidence="5" id="KW-0067">ATP-binding</keyword>
<dbReference type="Proteomes" id="UP000307173">
    <property type="component" value="Unassembled WGS sequence"/>
</dbReference>
<name>A0A4V6TTR6_9ASCO</name>
<dbReference type="InterPro" id="IPR050238">
    <property type="entry name" value="DNA_Rep/Repair_Clamp_Loader"/>
</dbReference>
<evidence type="ECO:0000256" key="5">
    <source>
        <dbReference type="ARBA" id="ARBA00022840"/>
    </source>
</evidence>
<feature type="domain" description="AAA+ ATPase" evidence="7">
    <location>
        <begin position="36"/>
        <end position="174"/>
    </location>
</feature>
<dbReference type="GO" id="GO:0031391">
    <property type="term" value="C:Elg1 RFC-like complex"/>
    <property type="evidence" value="ECO:0007669"/>
    <property type="project" value="UniProtKB-ARBA"/>
</dbReference>
<dbReference type="Pfam" id="PF00004">
    <property type="entry name" value="AAA"/>
    <property type="match status" value="1"/>
</dbReference>
<dbReference type="GO" id="GO:0005663">
    <property type="term" value="C:DNA replication factor C complex"/>
    <property type="evidence" value="ECO:0007669"/>
    <property type="project" value="TreeGrafter"/>
</dbReference>
<dbReference type="InterPro" id="IPR047854">
    <property type="entry name" value="RFC_lid"/>
</dbReference>